<protein>
    <recommendedName>
        <fullName evidence="3">Prolamin-like domain-containing protein</fullName>
    </recommendedName>
</protein>
<feature type="signal peptide" evidence="2">
    <location>
        <begin position="1"/>
        <end position="29"/>
    </location>
</feature>
<name>A0AAV6M5H0_9ROSI</name>
<evidence type="ECO:0000313" key="4">
    <source>
        <dbReference type="EMBL" id="KAG6575255.1"/>
    </source>
</evidence>
<dbReference type="EMBL" id="JAGKQH010000017">
    <property type="protein sequence ID" value="KAG6575255.1"/>
    <property type="molecule type" value="Genomic_DNA"/>
</dbReference>
<evidence type="ECO:0000256" key="1">
    <source>
        <dbReference type="ARBA" id="ARBA00022729"/>
    </source>
</evidence>
<proteinExistence type="predicted"/>
<gene>
    <name evidence="4" type="ORF">SDJN03_25894</name>
</gene>
<feature type="non-terminal residue" evidence="4">
    <location>
        <position position="1"/>
    </location>
</feature>
<keyword evidence="1 2" id="KW-0732">Signal</keyword>
<reference evidence="4 5" key="1">
    <citation type="journal article" date="2021" name="Hortic Res">
        <title>The domestication of Cucurbita argyrosperma as revealed by the genome of its wild relative.</title>
        <authorList>
            <person name="Barrera-Redondo J."/>
            <person name="Sanchez-de la Vega G."/>
            <person name="Aguirre-Liguori J.A."/>
            <person name="Castellanos-Morales G."/>
            <person name="Gutierrez-Guerrero Y.T."/>
            <person name="Aguirre-Dugua X."/>
            <person name="Aguirre-Planter E."/>
            <person name="Tenaillon M.I."/>
            <person name="Lira-Saade R."/>
            <person name="Eguiarte L.E."/>
        </authorList>
    </citation>
    <scope>NUCLEOTIDE SEQUENCE [LARGE SCALE GENOMIC DNA]</scope>
    <source>
        <strain evidence="4">JBR-2021</strain>
    </source>
</reference>
<evidence type="ECO:0000313" key="5">
    <source>
        <dbReference type="Proteomes" id="UP000685013"/>
    </source>
</evidence>
<evidence type="ECO:0000256" key="2">
    <source>
        <dbReference type="SAM" id="SignalP"/>
    </source>
</evidence>
<dbReference type="AlphaFoldDB" id="A0AAV6M5H0"/>
<accession>A0AAV6M5H0</accession>
<organism evidence="4 5">
    <name type="scientific">Cucurbita argyrosperma subsp. sororia</name>
    <dbReference type="NCBI Taxonomy" id="37648"/>
    <lineage>
        <taxon>Eukaryota</taxon>
        <taxon>Viridiplantae</taxon>
        <taxon>Streptophyta</taxon>
        <taxon>Embryophyta</taxon>
        <taxon>Tracheophyta</taxon>
        <taxon>Spermatophyta</taxon>
        <taxon>Magnoliopsida</taxon>
        <taxon>eudicotyledons</taxon>
        <taxon>Gunneridae</taxon>
        <taxon>Pentapetalae</taxon>
        <taxon>rosids</taxon>
        <taxon>fabids</taxon>
        <taxon>Cucurbitales</taxon>
        <taxon>Cucurbitaceae</taxon>
        <taxon>Cucurbiteae</taxon>
        <taxon>Cucurbita</taxon>
    </lineage>
</organism>
<keyword evidence="5" id="KW-1185">Reference proteome</keyword>
<dbReference type="Pfam" id="PF05617">
    <property type="entry name" value="Prolamin_like"/>
    <property type="match status" value="1"/>
</dbReference>
<feature type="domain" description="Prolamin-like" evidence="3">
    <location>
        <begin position="53"/>
        <end position="119"/>
    </location>
</feature>
<comment type="caution">
    <text evidence="4">The sequence shown here is derived from an EMBL/GenBank/DDBJ whole genome shotgun (WGS) entry which is preliminary data.</text>
</comment>
<dbReference type="InterPro" id="IPR008502">
    <property type="entry name" value="Prolamin-like"/>
</dbReference>
<evidence type="ECO:0000259" key="3">
    <source>
        <dbReference type="Pfam" id="PF05617"/>
    </source>
</evidence>
<sequence>MAKETSTLGALAVLLLAVNLQGFVRVTRANDDYNSPIWDRWLDEGRAPYLRPCLNLMKSAKCQVQLYNNYFNIRKKKVDLNCCVFVKVMGKNCARHFAGCFDYSLEVYKPNPMKLYKRCVARLSS</sequence>
<feature type="chain" id="PRO_5043641585" description="Prolamin-like domain-containing protein" evidence="2">
    <location>
        <begin position="30"/>
        <end position="125"/>
    </location>
</feature>
<dbReference type="Proteomes" id="UP000685013">
    <property type="component" value="Chromosome 17"/>
</dbReference>